<protein>
    <submittedName>
        <fullName evidence="2">Uncharacterized protein</fullName>
    </submittedName>
</protein>
<evidence type="ECO:0000313" key="2">
    <source>
        <dbReference type="WBParaSite" id="SSTP_0000700650.1"/>
    </source>
</evidence>
<keyword evidence="1" id="KW-1133">Transmembrane helix</keyword>
<organism evidence="2">
    <name type="scientific">Strongyloides stercoralis</name>
    <name type="common">Threadworm</name>
    <dbReference type="NCBI Taxonomy" id="6248"/>
    <lineage>
        <taxon>Eukaryota</taxon>
        <taxon>Metazoa</taxon>
        <taxon>Ecdysozoa</taxon>
        <taxon>Nematoda</taxon>
        <taxon>Chromadorea</taxon>
        <taxon>Rhabditida</taxon>
        <taxon>Tylenchina</taxon>
        <taxon>Panagrolaimomorpha</taxon>
        <taxon>Strongyloidoidea</taxon>
        <taxon>Strongyloididae</taxon>
        <taxon>Strongyloides</taxon>
    </lineage>
</organism>
<dbReference type="WBParaSite" id="SSTP_0000700650.1">
    <property type="protein sequence ID" value="SSTP_0000700650.1"/>
    <property type="gene ID" value="SSTP_0000700650"/>
</dbReference>
<keyword evidence="1" id="KW-0472">Membrane</keyword>
<evidence type="ECO:0000256" key="1">
    <source>
        <dbReference type="SAM" id="Phobius"/>
    </source>
</evidence>
<accession>A0A0K0EBY9</accession>
<feature type="transmembrane region" description="Helical" evidence="1">
    <location>
        <begin position="42"/>
        <end position="60"/>
    </location>
</feature>
<dbReference type="AlphaFoldDB" id="A0A0K0EBY9"/>
<sequence length="159" mass="18603">MTWFRKMESERTQKNRISINSLNDRVTVDVRIFLLVEFHRRVLVMIMWLAMWCVGGYPALKLRINSAASFMFGLAKVVLSRKKVSSPVRNKNVKKKKLTKKNDQEYHELIGMAKTFIVKTNNLDDKINNNAKKLALLDKNNSLSLSRKMKEKETIKWDS</sequence>
<proteinExistence type="predicted"/>
<name>A0A0K0EBY9_STRER</name>
<keyword evidence="1" id="KW-0812">Transmembrane</keyword>
<reference evidence="2" key="1">
    <citation type="submission" date="2015-08" db="UniProtKB">
        <authorList>
            <consortium name="WormBaseParasite"/>
        </authorList>
    </citation>
    <scope>IDENTIFICATION</scope>
</reference>